<evidence type="ECO:0000313" key="1">
    <source>
        <dbReference type="EMBL" id="HIS76954.1"/>
    </source>
</evidence>
<dbReference type="PROSITE" id="PS51365">
    <property type="entry name" value="RENAL_DIPEPTIDASE_2"/>
    <property type="match status" value="1"/>
</dbReference>
<evidence type="ECO:0000313" key="2">
    <source>
        <dbReference type="Proteomes" id="UP000824002"/>
    </source>
</evidence>
<accession>A0A9D1FNH3</accession>
<protein>
    <submittedName>
        <fullName evidence="1">Membrane dipeptidase</fullName>
    </submittedName>
</protein>
<proteinExistence type="predicted"/>
<dbReference type="PANTHER" id="PTHR10443:SF12">
    <property type="entry name" value="DIPEPTIDASE"/>
    <property type="match status" value="1"/>
</dbReference>
<dbReference type="InterPro" id="IPR032466">
    <property type="entry name" value="Metal_Hydrolase"/>
</dbReference>
<dbReference type="GO" id="GO:0070573">
    <property type="term" value="F:metallodipeptidase activity"/>
    <property type="evidence" value="ECO:0007669"/>
    <property type="project" value="InterPro"/>
</dbReference>
<reference evidence="1" key="1">
    <citation type="submission" date="2020-10" db="EMBL/GenBank/DDBJ databases">
        <authorList>
            <person name="Gilroy R."/>
        </authorList>
    </citation>
    <scope>NUCLEOTIDE SEQUENCE</scope>
    <source>
        <strain evidence="1">CHK199-13235</strain>
    </source>
</reference>
<name>A0A9D1FNH3_9FIRM</name>
<dbReference type="SUPFAM" id="SSF51556">
    <property type="entry name" value="Metallo-dependent hydrolases"/>
    <property type="match status" value="1"/>
</dbReference>
<dbReference type="EMBL" id="DVJP01000059">
    <property type="protein sequence ID" value="HIS76954.1"/>
    <property type="molecule type" value="Genomic_DNA"/>
</dbReference>
<gene>
    <name evidence="1" type="ORF">IAB51_09125</name>
</gene>
<reference evidence="1" key="2">
    <citation type="journal article" date="2021" name="PeerJ">
        <title>Extensive microbial diversity within the chicken gut microbiome revealed by metagenomics and culture.</title>
        <authorList>
            <person name="Gilroy R."/>
            <person name="Ravi A."/>
            <person name="Getino M."/>
            <person name="Pursley I."/>
            <person name="Horton D.L."/>
            <person name="Alikhan N.F."/>
            <person name="Baker D."/>
            <person name="Gharbi K."/>
            <person name="Hall N."/>
            <person name="Watson M."/>
            <person name="Adriaenssens E.M."/>
            <person name="Foster-Nyarko E."/>
            <person name="Jarju S."/>
            <person name="Secka A."/>
            <person name="Antonio M."/>
            <person name="Oren A."/>
            <person name="Chaudhuri R.R."/>
            <person name="La Ragione R."/>
            <person name="Hildebrand F."/>
            <person name="Pallen M.J."/>
        </authorList>
    </citation>
    <scope>NUCLEOTIDE SEQUENCE</scope>
    <source>
        <strain evidence="1">CHK199-13235</strain>
    </source>
</reference>
<dbReference type="Proteomes" id="UP000824002">
    <property type="component" value="Unassembled WGS sequence"/>
</dbReference>
<dbReference type="InterPro" id="IPR008257">
    <property type="entry name" value="Pept_M19"/>
</dbReference>
<organism evidence="1 2">
    <name type="scientific">Candidatus Merdivicinus excrementipullorum</name>
    <dbReference type="NCBI Taxonomy" id="2840867"/>
    <lineage>
        <taxon>Bacteria</taxon>
        <taxon>Bacillati</taxon>
        <taxon>Bacillota</taxon>
        <taxon>Clostridia</taxon>
        <taxon>Eubacteriales</taxon>
        <taxon>Oscillospiraceae</taxon>
        <taxon>Oscillospiraceae incertae sedis</taxon>
        <taxon>Candidatus Merdivicinus</taxon>
    </lineage>
</organism>
<dbReference type="GO" id="GO:0006508">
    <property type="term" value="P:proteolysis"/>
    <property type="evidence" value="ECO:0007669"/>
    <property type="project" value="InterPro"/>
</dbReference>
<dbReference type="Pfam" id="PF01244">
    <property type="entry name" value="Peptidase_M19"/>
    <property type="match status" value="1"/>
</dbReference>
<dbReference type="PANTHER" id="PTHR10443">
    <property type="entry name" value="MICROSOMAL DIPEPTIDASE"/>
    <property type="match status" value="1"/>
</dbReference>
<comment type="caution">
    <text evidence="1">The sequence shown here is derived from an EMBL/GenBank/DDBJ whole genome shotgun (WGS) entry which is preliminary data.</text>
</comment>
<dbReference type="Gene3D" id="3.20.20.140">
    <property type="entry name" value="Metal-dependent hydrolases"/>
    <property type="match status" value="1"/>
</dbReference>
<sequence length="300" mass="34146">MRHFDLHCDTLSRCRHQKESLLHNDGAVSVERGLIFDQWVQAFAVFIGDDIRGAKAYREFLAQADVLKKALEESDSIAVYDPNQVKDRICNAMLTVENGAALGGKLERIEEFAQMGVKVFSLVWNGENELAGGVHSEIGLTDFGRQAVKELEKNRIIIDVSHLNTLGFWDLCEVAERPFIATHSNCFEICPNRRNLDDLQIQEIIRRGGLIGINFFPVFVNGESDTTFQELRAHIRRIIALGGEDNIAVGSDFDGAAMPSRLDRIDKIPDWHQNLIKHFDAEFVEKITFRNAQRFFEQNW</sequence>
<dbReference type="AlphaFoldDB" id="A0A9D1FNH3"/>